<sequence>MLRGNIKFNKIATKKHLIIGIGVIIAAAACWVSLMLIYPREQTDSPVATVNGEPISVYEFNQRMRMNRTRILLHFQTQYGAQETPEFWTSSFDGEVPLEMLKKEALDECIRIKLQQLLARDKGLVQDISYAAFLKQFNHENNRRKAAIKAKEVIYGPVQYSEETYFEYVFSNMQSQLKDKLKGKEIAYTSEDLRQYYEATKAKYAKEARITIEKIAVTYVDQDGKVMESRKKEAKLIMQKAKERLEKGESFGELAEAYNETDEEKKSHGAQIFDSSSARTDRKYYPELLKEVSKLGAGQTSGIIEIGNTLFIVKCVEKQNGGYETFNEAKEKVETDYVSSQYESLIDKMVKGANTFFKKSRIPPLTFALRV</sequence>
<evidence type="ECO:0000256" key="5">
    <source>
        <dbReference type="ARBA" id="ARBA00023235"/>
    </source>
</evidence>
<keyword evidence="4" id="KW-0697">Rotamase</keyword>
<dbReference type="AlphaFoldDB" id="A0A3G9ITH2"/>
<dbReference type="PANTHER" id="PTHR47245">
    <property type="entry name" value="PEPTIDYLPROLYL ISOMERASE"/>
    <property type="match status" value="1"/>
</dbReference>
<dbReference type="Gene3D" id="1.10.4030.10">
    <property type="entry name" value="Porin chaperone SurA, peptide-binding domain"/>
    <property type="match status" value="1"/>
</dbReference>
<dbReference type="Proteomes" id="UP000275368">
    <property type="component" value="Chromosome"/>
</dbReference>
<dbReference type="KEGG" id="pbk:Back11_28970"/>
<dbReference type="OrthoDB" id="4229635at2"/>
<dbReference type="Gene3D" id="3.10.50.40">
    <property type="match status" value="1"/>
</dbReference>
<dbReference type="SUPFAM" id="SSF54534">
    <property type="entry name" value="FKBP-like"/>
    <property type="match status" value="1"/>
</dbReference>
<dbReference type="RefSeq" id="WP_125658229.1">
    <property type="nucleotide sequence ID" value="NZ_AP019308.1"/>
</dbReference>
<dbReference type="InterPro" id="IPR000297">
    <property type="entry name" value="PPIase_PpiC"/>
</dbReference>
<dbReference type="PANTHER" id="PTHR47245:SF1">
    <property type="entry name" value="FOLDASE PROTEIN PRSA"/>
    <property type="match status" value="1"/>
</dbReference>
<evidence type="ECO:0000313" key="6">
    <source>
        <dbReference type="EMBL" id="BBH21552.1"/>
    </source>
</evidence>
<dbReference type="InterPro" id="IPR027304">
    <property type="entry name" value="Trigger_fact/SurA_dom_sf"/>
</dbReference>
<dbReference type="PROSITE" id="PS51257">
    <property type="entry name" value="PROKAR_LIPOPROTEIN"/>
    <property type="match status" value="1"/>
</dbReference>
<protein>
    <recommendedName>
        <fullName evidence="2">peptidylprolyl isomerase</fullName>
        <ecNumber evidence="2">5.2.1.8</ecNumber>
    </recommendedName>
</protein>
<gene>
    <name evidence="6" type="ORF">Back11_28970</name>
</gene>
<evidence type="ECO:0000313" key="7">
    <source>
        <dbReference type="Proteomes" id="UP000275368"/>
    </source>
</evidence>
<comment type="catalytic activity">
    <reaction evidence="1">
        <text>[protein]-peptidylproline (omega=180) = [protein]-peptidylproline (omega=0)</text>
        <dbReference type="Rhea" id="RHEA:16237"/>
        <dbReference type="Rhea" id="RHEA-COMP:10747"/>
        <dbReference type="Rhea" id="RHEA-COMP:10748"/>
        <dbReference type="ChEBI" id="CHEBI:83833"/>
        <dbReference type="ChEBI" id="CHEBI:83834"/>
        <dbReference type="EC" id="5.2.1.8"/>
    </reaction>
</comment>
<dbReference type="EC" id="5.2.1.8" evidence="2"/>
<name>A0A3G9ITH2_9BACL</name>
<proteinExistence type="predicted"/>
<dbReference type="EMBL" id="AP019308">
    <property type="protein sequence ID" value="BBH21552.1"/>
    <property type="molecule type" value="Genomic_DNA"/>
</dbReference>
<evidence type="ECO:0000256" key="4">
    <source>
        <dbReference type="ARBA" id="ARBA00023110"/>
    </source>
</evidence>
<dbReference type="Pfam" id="PF13145">
    <property type="entry name" value="Rotamase_2"/>
    <property type="match status" value="1"/>
</dbReference>
<dbReference type="PROSITE" id="PS50198">
    <property type="entry name" value="PPIC_PPIASE_2"/>
    <property type="match status" value="1"/>
</dbReference>
<dbReference type="SUPFAM" id="SSF109998">
    <property type="entry name" value="Triger factor/SurA peptide-binding domain-like"/>
    <property type="match status" value="1"/>
</dbReference>
<accession>A0A3G9ITH2</accession>
<organism evidence="6 7">
    <name type="scientific">Paenibacillus baekrokdamisoli</name>
    <dbReference type="NCBI Taxonomy" id="1712516"/>
    <lineage>
        <taxon>Bacteria</taxon>
        <taxon>Bacillati</taxon>
        <taxon>Bacillota</taxon>
        <taxon>Bacilli</taxon>
        <taxon>Bacillales</taxon>
        <taxon>Paenibacillaceae</taxon>
        <taxon>Paenibacillus</taxon>
    </lineage>
</organism>
<dbReference type="InterPro" id="IPR050245">
    <property type="entry name" value="PrsA_foldase"/>
</dbReference>
<evidence type="ECO:0000256" key="1">
    <source>
        <dbReference type="ARBA" id="ARBA00000971"/>
    </source>
</evidence>
<evidence type="ECO:0000256" key="2">
    <source>
        <dbReference type="ARBA" id="ARBA00013194"/>
    </source>
</evidence>
<reference evidence="6 7" key="1">
    <citation type="submission" date="2018-11" db="EMBL/GenBank/DDBJ databases">
        <title>Complete genome sequence of Paenibacillus baekrokdamisoli strain KCTC 33723.</title>
        <authorList>
            <person name="Kang S.W."/>
            <person name="Lee K.C."/>
            <person name="Kim K.K."/>
            <person name="Kim J.S."/>
            <person name="Kim D.S."/>
            <person name="Ko S.H."/>
            <person name="Yang S.H."/>
            <person name="Lee J.S."/>
        </authorList>
    </citation>
    <scope>NUCLEOTIDE SEQUENCE [LARGE SCALE GENOMIC DNA]</scope>
    <source>
        <strain evidence="6 7">KCTC 33723</strain>
    </source>
</reference>
<keyword evidence="5" id="KW-0413">Isomerase</keyword>
<dbReference type="InterPro" id="IPR046357">
    <property type="entry name" value="PPIase_dom_sf"/>
</dbReference>
<evidence type="ECO:0000256" key="3">
    <source>
        <dbReference type="ARBA" id="ARBA00022729"/>
    </source>
</evidence>
<dbReference type="InterPro" id="IPR000595">
    <property type="entry name" value="cNMP-bd_dom"/>
</dbReference>
<dbReference type="GO" id="GO:0003755">
    <property type="term" value="F:peptidyl-prolyl cis-trans isomerase activity"/>
    <property type="evidence" value="ECO:0007669"/>
    <property type="project" value="UniProtKB-KW"/>
</dbReference>
<keyword evidence="3" id="KW-0732">Signal</keyword>
<keyword evidence="7" id="KW-1185">Reference proteome</keyword>
<dbReference type="Pfam" id="PF13623">
    <property type="entry name" value="SurA_N_2"/>
    <property type="match status" value="1"/>
</dbReference>
<dbReference type="PROSITE" id="PS50042">
    <property type="entry name" value="CNMP_BINDING_3"/>
    <property type="match status" value="1"/>
</dbReference>